<dbReference type="EMBL" id="JACHGN010000038">
    <property type="protein sequence ID" value="MBB5140195.1"/>
    <property type="molecule type" value="Genomic_DNA"/>
</dbReference>
<organism evidence="10 11">
    <name type="scientific">Thermocatellispora tengchongensis</name>
    <dbReference type="NCBI Taxonomy" id="1073253"/>
    <lineage>
        <taxon>Bacteria</taxon>
        <taxon>Bacillati</taxon>
        <taxon>Actinomycetota</taxon>
        <taxon>Actinomycetes</taxon>
        <taxon>Streptosporangiales</taxon>
        <taxon>Streptosporangiaceae</taxon>
        <taxon>Thermocatellispora</taxon>
    </lineage>
</organism>
<evidence type="ECO:0000313" key="10">
    <source>
        <dbReference type="EMBL" id="MBB5140195.1"/>
    </source>
</evidence>
<evidence type="ECO:0000256" key="8">
    <source>
        <dbReference type="RuleBase" id="RU368020"/>
    </source>
</evidence>
<dbReference type="SUPFAM" id="SSF54862">
    <property type="entry name" value="4Fe-4S ferredoxins"/>
    <property type="match status" value="1"/>
</dbReference>
<evidence type="ECO:0000256" key="5">
    <source>
        <dbReference type="ARBA" id="ARBA00023004"/>
    </source>
</evidence>
<feature type="domain" description="Divergent 4Fe-4S mono-cluster" evidence="9">
    <location>
        <begin position="4"/>
        <end position="64"/>
    </location>
</feature>
<keyword evidence="5 8" id="KW-0408">Iron</keyword>
<keyword evidence="3 8" id="KW-0479">Metal-binding</keyword>
<accession>A0A840PWE8</accession>
<evidence type="ECO:0000259" key="9">
    <source>
        <dbReference type="Pfam" id="PF06902"/>
    </source>
</evidence>
<proteinExistence type="predicted"/>
<evidence type="ECO:0000256" key="1">
    <source>
        <dbReference type="ARBA" id="ARBA00001927"/>
    </source>
</evidence>
<dbReference type="GO" id="GO:0009055">
    <property type="term" value="F:electron transfer activity"/>
    <property type="evidence" value="ECO:0007669"/>
    <property type="project" value="UniProtKB-UniRule"/>
</dbReference>
<dbReference type="PANTHER" id="PTHR36923">
    <property type="entry name" value="FERREDOXIN"/>
    <property type="match status" value="1"/>
</dbReference>
<evidence type="ECO:0000313" key="11">
    <source>
        <dbReference type="Proteomes" id="UP000578449"/>
    </source>
</evidence>
<evidence type="ECO:0000256" key="6">
    <source>
        <dbReference type="ARBA" id="ARBA00023014"/>
    </source>
</evidence>
<comment type="caution">
    <text evidence="10">The sequence shown here is derived from an EMBL/GenBank/DDBJ whole genome shotgun (WGS) entry which is preliminary data.</text>
</comment>
<comment type="cofactor">
    <cofactor evidence="1">
        <name>[3Fe-4S] cluster</name>
        <dbReference type="ChEBI" id="CHEBI:21137"/>
    </cofactor>
</comment>
<dbReference type="InterPro" id="IPR001080">
    <property type="entry name" value="3Fe4S_ferredoxin"/>
</dbReference>
<reference evidence="10 11" key="1">
    <citation type="submission" date="2020-08" db="EMBL/GenBank/DDBJ databases">
        <title>Genomic Encyclopedia of Type Strains, Phase IV (KMG-IV): sequencing the most valuable type-strain genomes for metagenomic binning, comparative biology and taxonomic classification.</title>
        <authorList>
            <person name="Goeker M."/>
        </authorList>
    </citation>
    <scope>NUCLEOTIDE SEQUENCE [LARGE SCALE GENOMIC DNA]</scope>
    <source>
        <strain evidence="10 11">DSM 45615</strain>
    </source>
</reference>
<sequence length="72" mass="7424">MVTLRVRADRDVCIGAGMCVLTAEEVFDQDDEGVVVVLMPEPGAGRAEAVGRAVAACPSGALSLEGDQPPVR</sequence>
<name>A0A840PWE8_9ACTN</name>
<keyword evidence="4 8" id="KW-0249">Electron transport</keyword>
<dbReference type="PRINTS" id="PR00352">
    <property type="entry name" value="3FE4SFRDOXIN"/>
</dbReference>
<keyword evidence="11" id="KW-1185">Reference proteome</keyword>
<dbReference type="AlphaFoldDB" id="A0A840PWE8"/>
<dbReference type="InterPro" id="IPR051269">
    <property type="entry name" value="Fe-S_cluster_ET"/>
</dbReference>
<keyword evidence="2 8" id="KW-0813">Transport</keyword>
<evidence type="ECO:0000256" key="2">
    <source>
        <dbReference type="ARBA" id="ARBA00022448"/>
    </source>
</evidence>
<dbReference type="GO" id="GO:0005506">
    <property type="term" value="F:iron ion binding"/>
    <property type="evidence" value="ECO:0007669"/>
    <property type="project" value="UniProtKB-UniRule"/>
</dbReference>
<dbReference type="PANTHER" id="PTHR36923:SF3">
    <property type="entry name" value="FERREDOXIN"/>
    <property type="match status" value="1"/>
</dbReference>
<keyword evidence="7" id="KW-0003">3Fe-4S</keyword>
<dbReference type="GO" id="GO:0051538">
    <property type="term" value="F:3 iron, 4 sulfur cluster binding"/>
    <property type="evidence" value="ECO:0007669"/>
    <property type="project" value="UniProtKB-KW"/>
</dbReference>
<keyword evidence="6 8" id="KW-0411">Iron-sulfur</keyword>
<dbReference type="Gene3D" id="3.30.70.20">
    <property type="match status" value="1"/>
</dbReference>
<comment type="function">
    <text evidence="8">Ferredoxins are iron-sulfur proteins that transfer electrons in a wide variety of metabolic reactions.</text>
</comment>
<gene>
    <name evidence="10" type="ORF">HNP84_009962</name>
</gene>
<evidence type="ECO:0000256" key="7">
    <source>
        <dbReference type="ARBA" id="ARBA00023291"/>
    </source>
</evidence>
<dbReference type="Proteomes" id="UP000578449">
    <property type="component" value="Unassembled WGS sequence"/>
</dbReference>
<dbReference type="Pfam" id="PF06902">
    <property type="entry name" value="Fer4_19"/>
    <property type="match status" value="1"/>
</dbReference>
<dbReference type="InterPro" id="IPR010693">
    <property type="entry name" value="Divergent_4Fe-4S_mono-cluster"/>
</dbReference>
<evidence type="ECO:0000256" key="3">
    <source>
        <dbReference type="ARBA" id="ARBA00022723"/>
    </source>
</evidence>
<evidence type="ECO:0000256" key="4">
    <source>
        <dbReference type="ARBA" id="ARBA00022982"/>
    </source>
</evidence>
<protein>
    <recommendedName>
        <fullName evidence="8">Ferredoxin</fullName>
    </recommendedName>
</protein>